<dbReference type="Proteomes" id="UP000176498">
    <property type="component" value="Unassembled WGS sequence"/>
</dbReference>
<dbReference type="GO" id="GO:0005829">
    <property type="term" value="C:cytosol"/>
    <property type="evidence" value="ECO:0007669"/>
    <property type="project" value="TreeGrafter"/>
</dbReference>
<dbReference type="InterPro" id="IPR045097">
    <property type="entry name" value="Thymidate_synth/dCMP_Mease"/>
</dbReference>
<evidence type="ECO:0000256" key="2">
    <source>
        <dbReference type="ARBA" id="ARBA00022679"/>
    </source>
</evidence>
<dbReference type="InterPro" id="IPR025595">
    <property type="entry name" value="PterinBD-DUF4346"/>
</dbReference>
<accession>A0A1G1XS80</accession>
<dbReference type="GO" id="GO:0006231">
    <property type="term" value="P:dTMP biosynthetic process"/>
    <property type="evidence" value="ECO:0007669"/>
    <property type="project" value="TreeGrafter"/>
</dbReference>
<name>A0A1G1XS80_9BACT</name>
<dbReference type="InterPro" id="IPR036926">
    <property type="entry name" value="Thymidate_synth/dCMP_Mease_sf"/>
</dbReference>
<dbReference type="InterPro" id="IPR023451">
    <property type="entry name" value="Thymidate_synth/dCMP_Mease_dom"/>
</dbReference>
<dbReference type="EMBL" id="MHHZ01000007">
    <property type="protein sequence ID" value="OGY42167.1"/>
    <property type="molecule type" value="Genomic_DNA"/>
</dbReference>
<keyword evidence="1" id="KW-0489">Methyltransferase</keyword>
<dbReference type="PANTHER" id="PTHR11548:SF1">
    <property type="entry name" value="THYMIDYLATE SYNTHASE 1"/>
    <property type="match status" value="1"/>
</dbReference>
<dbReference type="SUPFAM" id="SSF55831">
    <property type="entry name" value="Thymidylate synthase/dCMP hydroxymethylase"/>
    <property type="match status" value="1"/>
</dbReference>
<evidence type="ECO:0000259" key="4">
    <source>
        <dbReference type="Pfam" id="PF14251"/>
    </source>
</evidence>
<feature type="domain" description="Thymidylate synthase/dCMP hydroxymethylase" evidence="3">
    <location>
        <begin position="247"/>
        <end position="378"/>
    </location>
</feature>
<proteinExistence type="predicted"/>
<comment type="caution">
    <text evidence="5">The sequence shown here is derived from an EMBL/GenBank/DDBJ whole genome shotgun (WGS) entry which is preliminary data.</text>
</comment>
<evidence type="ECO:0000313" key="6">
    <source>
        <dbReference type="Proteomes" id="UP000176498"/>
    </source>
</evidence>
<protein>
    <submittedName>
        <fullName evidence="5">Uncharacterized protein</fullName>
    </submittedName>
</protein>
<feature type="domain" description="DUF4346" evidence="4">
    <location>
        <begin position="383"/>
        <end position="458"/>
    </location>
</feature>
<dbReference type="GO" id="GO:0004799">
    <property type="term" value="F:thymidylate synthase activity"/>
    <property type="evidence" value="ECO:0007669"/>
    <property type="project" value="TreeGrafter"/>
</dbReference>
<dbReference type="GO" id="GO:0032259">
    <property type="term" value="P:methylation"/>
    <property type="evidence" value="ECO:0007669"/>
    <property type="project" value="UniProtKB-KW"/>
</dbReference>
<dbReference type="Pfam" id="PF00303">
    <property type="entry name" value="Thymidylat_synt"/>
    <property type="match status" value="1"/>
</dbReference>
<dbReference type="Gene3D" id="3.30.572.10">
    <property type="entry name" value="Thymidylate synthase/dCMP hydroxymethylase domain"/>
    <property type="match status" value="1"/>
</dbReference>
<keyword evidence="2" id="KW-0808">Transferase</keyword>
<organism evidence="5 6">
    <name type="scientific">Candidatus Buchananbacteria bacterium RBG_13_36_9</name>
    <dbReference type="NCBI Taxonomy" id="1797530"/>
    <lineage>
        <taxon>Bacteria</taxon>
        <taxon>Candidatus Buchananiibacteriota</taxon>
    </lineage>
</organism>
<dbReference type="Pfam" id="PF14251">
    <property type="entry name" value="PterinBD-DUF4346"/>
    <property type="match status" value="1"/>
</dbReference>
<dbReference type="PANTHER" id="PTHR11548">
    <property type="entry name" value="THYMIDYLATE SYNTHASE 1"/>
    <property type="match status" value="1"/>
</dbReference>
<dbReference type="AlphaFoldDB" id="A0A1G1XS80"/>
<sequence>MAWPKYYNNQIIIPSPEGYFGIITGWSKKEHINDLISAANKNKIGAIGQLYSKEGINYIIRNLFLNPKISQLIVTGKDLSGSLKFFQDFLNTGKGQEILHKELPSDKIQLFIDWYKTNTHFIAEEDLNSFLTQKPIANQINWIKETIDFPDQEQREKIDFPSEEICFRLEDKKIADLWLKVLDRVLKFGVNKMSQYSEMQRELINVTTIISDEDPDNPYLSDFLYFNKQDLENYYPQLMTDRIFEGVEYTYGSRLRNFNGINQIEALINDLKTNNYSRRAIAFTWDVMKDTGNPKSPCINLINALIQGDKLYLSTYMRSNDMYRAWPQNCFALRKVQKEIADALNIKMGKLCFISNSAHIYERDFLAASEMVDKHKTKTECIQDPRGSFVINVENEKIIASHFSPEGQFIQKFVGTTATEINNQIFTFISDVLHALDLGRELMKAELALKNNLTYQQDRELKI</sequence>
<reference evidence="5 6" key="1">
    <citation type="journal article" date="2016" name="Nat. Commun.">
        <title>Thousands of microbial genomes shed light on interconnected biogeochemical processes in an aquifer system.</title>
        <authorList>
            <person name="Anantharaman K."/>
            <person name="Brown C.T."/>
            <person name="Hug L.A."/>
            <person name="Sharon I."/>
            <person name="Castelle C.J."/>
            <person name="Probst A.J."/>
            <person name="Thomas B.C."/>
            <person name="Singh A."/>
            <person name="Wilkins M.J."/>
            <person name="Karaoz U."/>
            <person name="Brodie E.L."/>
            <person name="Williams K.H."/>
            <person name="Hubbard S.S."/>
            <person name="Banfield J.F."/>
        </authorList>
    </citation>
    <scope>NUCLEOTIDE SEQUENCE [LARGE SCALE GENOMIC DNA]</scope>
</reference>
<gene>
    <name evidence="5" type="ORF">A2Y82_00370</name>
</gene>
<evidence type="ECO:0000313" key="5">
    <source>
        <dbReference type="EMBL" id="OGY42167.1"/>
    </source>
</evidence>
<evidence type="ECO:0000256" key="1">
    <source>
        <dbReference type="ARBA" id="ARBA00022603"/>
    </source>
</evidence>
<evidence type="ECO:0000259" key="3">
    <source>
        <dbReference type="Pfam" id="PF00303"/>
    </source>
</evidence>